<dbReference type="InterPro" id="IPR018269">
    <property type="entry name" value="Ribosomal_uS13_CS"/>
</dbReference>
<dbReference type="PANTHER" id="PTHR10871">
    <property type="entry name" value="30S RIBOSOMAL PROTEIN S13/40S RIBOSOMAL PROTEIN S18"/>
    <property type="match status" value="1"/>
</dbReference>
<dbReference type="PANTHER" id="PTHR10871:SF3">
    <property type="entry name" value="SMALL RIBOSOMAL SUBUNIT PROTEIN US13"/>
    <property type="match status" value="1"/>
</dbReference>
<dbReference type="PROSITE" id="PS50159">
    <property type="entry name" value="RIBOSOMAL_S13_2"/>
    <property type="match status" value="1"/>
</dbReference>
<dbReference type="GO" id="GO:0019843">
    <property type="term" value="F:rRNA binding"/>
    <property type="evidence" value="ECO:0007669"/>
    <property type="project" value="UniProtKB-UniRule"/>
</dbReference>
<dbReference type="Gene3D" id="1.10.8.50">
    <property type="match status" value="1"/>
</dbReference>
<dbReference type="PROSITE" id="PS00646">
    <property type="entry name" value="RIBOSOMAL_S13_1"/>
    <property type="match status" value="1"/>
</dbReference>
<dbReference type="HAMAP" id="MF_01315">
    <property type="entry name" value="Ribosomal_uS13"/>
    <property type="match status" value="1"/>
</dbReference>
<evidence type="ECO:0000313" key="7">
    <source>
        <dbReference type="Proteomes" id="UP000768163"/>
    </source>
</evidence>
<evidence type="ECO:0000256" key="1">
    <source>
        <dbReference type="ARBA" id="ARBA00008080"/>
    </source>
</evidence>
<keyword evidence="3 4" id="KW-0687">Ribonucleoprotein</keyword>
<dbReference type="InterPro" id="IPR027437">
    <property type="entry name" value="Rbsml_uS13_C"/>
</dbReference>
<dbReference type="Proteomes" id="UP000768163">
    <property type="component" value="Unassembled WGS sequence"/>
</dbReference>
<proteinExistence type="inferred from homology"/>
<keyword evidence="2 4" id="KW-0689">Ribosomal protein</keyword>
<dbReference type="GO" id="GO:0003735">
    <property type="term" value="F:structural constituent of ribosome"/>
    <property type="evidence" value="ECO:0007669"/>
    <property type="project" value="InterPro"/>
</dbReference>
<dbReference type="EMBL" id="JAACVF010000056">
    <property type="protein sequence ID" value="NCN64889.1"/>
    <property type="molecule type" value="Genomic_DNA"/>
</dbReference>
<feature type="compositionally biased region" description="Basic residues" evidence="5">
    <location>
        <begin position="156"/>
        <end position="176"/>
    </location>
</feature>
<protein>
    <recommendedName>
        <fullName evidence="4">Small ribosomal subunit protein uS13</fullName>
    </recommendedName>
</protein>
<dbReference type="GO" id="GO:0015935">
    <property type="term" value="C:small ribosomal subunit"/>
    <property type="evidence" value="ECO:0007669"/>
    <property type="project" value="TreeGrafter"/>
</dbReference>
<comment type="subunit">
    <text evidence="4">Part of the 30S ribosomal subunit. Forms a loose heterodimer with protein S19. Forms two bridges to the 50S subunit in the 70S ribosome.</text>
</comment>
<comment type="caution">
    <text evidence="6">The sequence shown here is derived from an EMBL/GenBank/DDBJ whole genome shotgun (WGS) entry which is preliminary data.</text>
</comment>
<organism evidence="6 7">
    <name type="scientific">Candidatus Altarchaeum hamiconexum</name>
    <dbReference type="NCBI Taxonomy" id="1803513"/>
    <lineage>
        <taxon>Archaea</taxon>
        <taxon>Candidatus Altarchaeota</taxon>
        <taxon>Candidatus Altiarchaeia</taxon>
        <taxon>Candidatus Altarchaeales</taxon>
        <taxon>Candidatus Altarchaeaceae</taxon>
        <taxon>Candidatus Altarchaeum</taxon>
    </lineage>
</organism>
<comment type="function">
    <text evidence="4">Located at the top of the head of the 30S subunit, it contacts several helices of the 16S rRNA. In the 70S ribosome it contacts the 23S rRNA (bridge B1a) and protein L5 of the 50S subunit (bridge B1b), connecting the 2 subunits; these bridges are implicated in subunit movement.</text>
</comment>
<evidence type="ECO:0000256" key="4">
    <source>
        <dbReference type="HAMAP-Rule" id="MF_01315"/>
    </source>
</evidence>
<comment type="similarity">
    <text evidence="1 4">Belongs to the universal ribosomal protein uS13 family.</text>
</comment>
<evidence type="ECO:0000256" key="2">
    <source>
        <dbReference type="ARBA" id="ARBA00022980"/>
    </source>
</evidence>
<gene>
    <name evidence="4" type="primary">rps13</name>
    <name evidence="6" type="ORF">GW910_02270</name>
</gene>
<dbReference type="InterPro" id="IPR001892">
    <property type="entry name" value="Ribosomal_uS13"/>
</dbReference>
<keyword evidence="4" id="KW-0699">rRNA-binding</keyword>
<dbReference type="GO" id="GO:0005829">
    <property type="term" value="C:cytosol"/>
    <property type="evidence" value="ECO:0007669"/>
    <property type="project" value="TreeGrafter"/>
</dbReference>
<dbReference type="AlphaFoldDB" id="A0A8J8CJC3"/>
<dbReference type="GO" id="GO:0006412">
    <property type="term" value="P:translation"/>
    <property type="evidence" value="ECO:0007669"/>
    <property type="project" value="UniProtKB-UniRule"/>
</dbReference>
<sequence length="195" mass="21703">MVTEKKEERGKEKKGKEKKDIAKTEHKESNAQTHRIVRLLEYALNGDRKVSAAMRDIKGIGYRIASILSKKLNTGDKLLADLDADEISHLETALKNVNTFVPSWMINHKNDQFTGTNLHPVGTDLELAVKNDIEFMQKIKTYKGIRHTQGQPVRGQRTRTSFRKGKSVGVVKKKSAPAKEGAKKSAAPGGKTAKK</sequence>
<accession>A0A8J8CJC3</accession>
<feature type="region of interest" description="Disordered" evidence="5">
    <location>
        <begin position="146"/>
        <end position="195"/>
    </location>
</feature>
<evidence type="ECO:0000313" key="6">
    <source>
        <dbReference type="EMBL" id="NCN64889.1"/>
    </source>
</evidence>
<dbReference type="SUPFAM" id="SSF46946">
    <property type="entry name" value="S13-like H2TH domain"/>
    <property type="match status" value="1"/>
</dbReference>
<dbReference type="InterPro" id="IPR010979">
    <property type="entry name" value="Ribosomal_uS13-like_H2TH"/>
</dbReference>
<keyword evidence="4" id="KW-0694">RNA-binding</keyword>
<reference evidence="6" key="1">
    <citation type="submission" date="2019-11" db="EMBL/GenBank/DDBJ databases">
        <title>Lipid analysis of CO2-rich subsurface aquifers suggests an autotrophy-based deep biosphere with lysolipids enriched in CPR bacteria.</title>
        <authorList>
            <person name="Probst A.J."/>
            <person name="Elling F.J."/>
            <person name="Castelle C.J."/>
            <person name="Zhu Q."/>
            <person name="Elvert M."/>
            <person name="Birarda G."/>
            <person name="Holman H.-Y."/>
            <person name="Lane K.R."/>
            <person name="Ladd B."/>
            <person name="Ryan M.C."/>
            <person name="Woyke T."/>
            <person name="Hinrichs K.-U."/>
            <person name="Banfield J.F."/>
        </authorList>
    </citation>
    <scope>NUCLEOTIDE SEQUENCE</scope>
    <source>
        <strain evidence="6">CG_2015-01_33_1645</strain>
    </source>
</reference>
<evidence type="ECO:0000256" key="5">
    <source>
        <dbReference type="SAM" id="MobiDB-lite"/>
    </source>
</evidence>
<name>A0A8J8CJC3_9ARCH</name>
<dbReference type="NCBIfam" id="NF003140">
    <property type="entry name" value="PRK04053.1"/>
    <property type="match status" value="1"/>
</dbReference>
<dbReference type="Pfam" id="PF00416">
    <property type="entry name" value="Ribosomal_S13"/>
    <property type="match status" value="1"/>
</dbReference>
<dbReference type="Gene3D" id="4.10.910.10">
    <property type="entry name" value="30s ribosomal protein s13, domain 2"/>
    <property type="match status" value="1"/>
</dbReference>
<feature type="compositionally biased region" description="Basic and acidic residues" evidence="5">
    <location>
        <begin position="1"/>
        <end position="29"/>
    </location>
</feature>
<evidence type="ECO:0000256" key="3">
    <source>
        <dbReference type="ARBA" id="ARBA00023274"/>
    </source>
</evidence>
<feature type="region of interest" description="Disordered" evidence="5">
    <location>
        <begin position="1"/>
        <end position="30"/>
    </location>
</feature>